<dbReference type="SUPFAM" id="SSF57756">
    <property type="entry name" value="Retrovirus zinc finger-like domains"/>
    <property type="match status" value="2"/>
</dbReference>
<dbReference type="Pfam" id="PF03732">
    <property type="entry name" value="Retrotrans_gag"/>
    <property type="match status" value="1"/>
</dbReference>
<dbReference type="Gene3D" id="4.10.60.10">
    <property type="entry name" value="Zinc finger, CCHC-type"/>
    <property type="match status" value="2"/>
</dbReference>
<reference evidence="4 5" key="1">
    <citation type="submission" date="2017-11" db="EMBL/GenBank/DDBJ databases">
        <title>The genome of Rhizophagus clarus HR1 reveals common genetic basis of auxotrophy among arbuscular mycorrhizal fungi.</title>
        <authorList>
            <person name="Kobayashi Y."/>
        </authorList>
    </citation>
    <scope>NUCLEOTIDE SEQUENCE [LARGE SCALE GENOMIC DNA]</scope>
    <source>
        <strain evidence="4 5">HR1</strain>
    </source>
</reference>
<dbReference type="AlphaFoldDB" id="A0A2Z6QGS1"/>
<feature type="compositionally biased region" description="Acidic residues" evidence="2">
    <location>
        <begin position="514"/>
        <end position="551"/>
    </location>
</feature>
<evidence type="ECO:0000256" key="1">
    <source>
        <dbReference type="PROSITE-ProRule" id="PRU00047"/>
    </source>
</evidence>
<dbReference type="InterPro" id="IPR036875">
    <property type="entry name" value="Znf_CCHC_sf"/>
</dbReference>
<comment type="caution">
    <text evidence="4">The sequence shown here is derived from an EMBL/GenBank/DDBJ whole genome shotgun (WGS) entry which is preliminary data.</text>
</comment>
<dbReference type="SMART" id="SM00343">
    <property type="entry name" value="ZnF_C2HC"/>
    <property type="match status" value="2"/>
</dbReference>
<gene>
    <name evidence="4" type="ORF">RclHR1_14350001</name>
</gene>
<dbReference type="EMBL" id="BEXD01000486">
    <property type="protein sequence ID" value="GBB87852.1"/>
    <property type="molecule type" value="Genomic_DNA"/>
</dbReference>
<dbReference type="PANTHER" id="PTHR33223:SF6">
    <property type="entry name" value="CCHC-TYPE DOMAIN-CONTAINING PROTEIN"/>
    <property type="match status" value="1"/>
</dbReference>
<dbReference type="InterPro" id="IPR001878">
    <property type="entry name" value="Znf_CCHC"/>
</dbReference>
<name>A0A2Z6QGS1_9GLOM</name>
<feature type="domain" description="CCHC-type" evidence="3">
    <location>
        <begin position="229"/>
        <end position="244"/>
    </location>
</feature>
<keyword evidence="1" id="KW-0863">Zinc-finger</keyword>
<dbReference type="GO" id="GO:0003676">
    <property type="term" value="F:nucleic acid binding"/>
    <property type="evidence" value="ECO:0007669"/>
    <property type="project" value="InterPro"/>
</dbReference>
<organism evidence="4 5">
    <name type="scientific">Rhizophagus clarus</name>
    <dbReference type="NCBI Taxonomy" id="94130"/>
    <lineage>
        <taxon>Eukaryota</taxon>
        <taxon>Fungi</taxon>
        <taxon>Fungi incertae sedis</taxon>
        <taxon>Mucoromycota</taxon>
        <taxon>Glomeromycotina</taxon>
        <taxon>Glomeromycetes</taxon>
        <taxon>Glomerales</taxon>
        <taxon>Glomeraceae</taxon>
        <taxon>Rhizophagus</taxon>
    </lineage>
</organism>
<feature type="non-terminal residue" evidence="4">
    <location>
        <position position="569"/>
    </location>
</feature>
<feature type="domain" description="CCHC-type" evidence="3">
    <location>
        <begin position="371"/>
        <end position="386"/>
    </location>
</feature>
<dbReference type="PANTHER" id="PTHR33223">
    <property type="entry name" value="CCHC-TYPE DOMAIN-CONTAINING PROTEIN"/>
    <property type="match status" value="1"/>
</dbReference>
<dbReference type="GO" id="GO:0008270">
    <property type="term" value="F:zinc ion binding"/>
    <property type="evidence" value="ECO:0007669"/>
    <property type="project" value="UniProtKB-KW"/>
</dbReference>
<dbReference type="Pfam" id="PF00098">
    <property type="entry name" value="zf-CCHC"/>
    <property type="match status" value="1"/>
</dbReference>
<evidence type="ECO:0000313" key="4">
    <source>
        <dbReference type="EMBL" id="GBB87852.1"/>
    </source>
</evidence>
<accession>A0A2Z6QGS1</accession>
<dbReference type="PROSITE" id="PS50158">
    <property type="entry name" value="ZF_CCHC"/>
    <property type="match status" value="2"/>
</dbReference>
<keyword evidence="5" id="KW-1185">Reference proteome</keyword>
<dbReference type="Proteomes" id="UP000247702">
    <property type="component" value="Unassembled WGS sequence"/>
</dbReference>
<sequence length="569" mass="67539">MAANCLKGTALQWYLERKEAGAGNLINWADNDNDNDLKHRIRQKFTNEEIRRKKMLELRRMKQGINEGIGEYVRRFRNLLKIATRGHAWDDAIQVDSFIEGLEPTIEYNVRMWNPGNLNEAIELAKRIEGAKNGLLGKIIPEQNNSMENILRENTQKYKKPNPVKQHMEEPVTDDKMDELIKKFEKMEAHMLERENYRRSIKRNIPDRGFNRNENNHNRNREYDMNRTRCFKCQRVGHYTTECPIRNNNRRVNIVEPYDDYEREYYDEYYDRECYDNYYTEEINGEDEYEDDLYPVNTNSGFRNAPNRRPIGIGQRTNDNIVRQQETRTREADQRRNMNDIDTNMEDPRRRGFTEEQRQKGLVNRRANNTCGNCLQKGHFVKECPNETVRRRYEKPEVDEVERIMNANPQDVMKELEIPIRRKSNVIFKIANGNKTASLGTAEIEIELDEGLIIPIRVEIIDSGEKDLILRTDLLKYGIINLEEGILTIRIDEEVYEIPISFGNKNKEIKESSESENENNEEKENEYESESENNSEYESEDNQELYEEEEEMYTKLAKKHYLSESENES</sequence>
<keyword evidence="1" id="KW-0479">Metal-binding</keyword>
<evidence type="ECO:0000256" key="2">
    <source>
        <dbReference type="SAM" id="MobiDB-lite"/>
    </source>
</evidence>
<protein>
    <recommendedName>
        <fullName evidence="3">CCHC-type domain-containing protein</fullName>
    </recommendedName>
</protein>
<dbReference type="InterPro" id="IPR005162">
    <property type="entry name" value="Retrotrans_gag_dom"/>
</dbReference>
<evidence type="ECO:0000259" key="3">
    <source>
        <dbReference type="PROSITE" id="PS50158"/>
    </source>
</evidence>
<keyword evidence="1" id="KW-0862">Zinc</keyword>
<proteinExistence type="predicted"/>
<evidence type="ECO:0000313" key="5">
    <source>
        <dbReference type="Proteomes" id="UP000247702"/>
    </source>
</evidence>
<feature type="region of interest" description="Disordered" evidence="2">
    <location>
        <begin position="508"/>
        <end position="569"/>
    </location>
</feature>